<evidence type="ECO:0000256" key="5">
    <source>
        <dbReference type="ARBA" id="ARBA00022490"/>
    </source>
</evidence>
<keyword evidence="6" id="KW-0539">Nucleus</keyword>
<dbReference type="Proteomes" id="UP000703269">
    <property type="component" value="Unassembled WGS sequence"/>
</dbReference>
<evidence type="ECO:0000256" key="3">
    <source>
        <dbReference type="ARBA" id="ARBA00005229"/>
    </source>
</evidence>
<comment type="similarity">
    <text evidence="3">Belongs to the HRI1 family.</text>
</comment>
<name>A0A9P3L8P3_9APHY</name>
<evidence type="ECO:0000313" key="8">
    <source>
        <dbReference type="Proteomes" id="UP000703269"/>
    </source>
</evidence>
<dbReference type="Gene3D" id="2.40.128.320">
    <property type="entry name" value="Protein HRI1, N-terminal domain"/>
    <property type="match status" value="1"/>
</dbReference>
<dbReference type="InterPro" id="IPR031818">
    <property type="entry name" value="Hri1"/>
</dbReference>
<dbReference type="InterPro" id="IPR038744">
    <property type="entry name" value="Hri1_N"/>
</dbReference>
<dbReference type="OrthoDB" id="4045395at2759"/>
<reference evidence="7 8" key="1">
    <citation type="submission" date="2021-08" db="EMBL/GenBank/DDBJ databases">
        <title>Draft Genome Sequence of Phanerochaete sordida strain YK-624.</title>
        <authorList>
            <person name="Mori T."/>
            <person name="Dohra H."/>
            <person name="Suzuki T."/>
            <person name="Kawagishi H."/>
            <person name="Hirai H."/>
        </authorList>
    </citation>
    <scope>NUCLEOTIDE SEQUENCE [LARGE SCALE GENOMIC DNA]</scope>
    <source>
        <strain evidence="7 8">YK-624</strain>
    </source>
</reference>
<proteinExistence type="inferred from homology"/>
<keyword evidence="8" id="KW-1185">Reference proteome</keyword>
<dbReference type="GO" id="GO:0005634">
    <property type="term" value="C:nucleus"/>
    <property type="evidence" value="ECO:0007669"/>
    <property type="project" value="UniProtKB-SubCell"/>
</dbReference>
<dbReference type="CDD" id="cd11693">
    <property type="entry name" value="HRI1_C_like"/>
    <property type="match status" value="1"/>
</dbReference>
<evidence type="ECO:0000256" key="2">
    <source>
        <dbReference type="ARBA" id="ARBA00004496"/>
    </source>
</evidence>
<evidence type="ECO:0000313" key="7">
    <source>
        <dbReference type="EMBL" id="GJE85213.1"/>
    </source>
</evidence>
<dbReference type="EMBL" id="BPQB01000002">
    <property type="protein sequence ID" value="GJE85213.1"/>
    <property type="molecule type" value="Genomic_DNA"/>
</dbReference>
<dbReference type="CDD" id="cd11692">
    <property type="entry name" value="HRI1_N_like"/>
    <property type="match status" value="1"/>
</dbReference>
<keyword evidence="5" id="KW-0963">Cytoplasm</keyword>
<sequence length="233" mass="25600">MAASEDTRRPPAVSRRISMRFLPNEPDERTSTLVLNAGGATSLFTDFRPFLDDPARCEWAFAGQKEYLPDGRCAFNHLLDSRVPEGAQPPPDVGTWHVLANGDELETGEMLNPATGATEPYEEVWREEDVVPGTKVVALQLVDVHPDGSPGPVRGVFVQVGDWAQGVVRTPHGVSARRRHYVDSWRTVAAHGPDAAVMLPLDGGVEHDTATYVPTVHDADVQWTVVENYTWNP</sequence>
<comment type="caution">
    <text evidence="7">The sequence shown here is derived from an EMBL/GenBank/DDBJ whole genome shotgun (WGS) entry which is preliminary data.</text>
</comment>
<dbReference type="GO" id="GO:0005737">
    <property type="term" value="C:cytoplasm"/>
    <property type="evidence" value="ECO:0007669"/>
    <property type="project" value="UniProtKB-SubCell"/>
</dbReference>
<accession>A0A9P3L8P3</accession>
<evidence type="ECO:0000256" key="6">
    <source>
        <dbReference type="ARBA" id="ARBA00023242"/>
    </source>
</evidence>
<dbReference type="AlphaFoldDB" id="A0A9P3L8P3"/>
<dbReference type="InterPro" id="IPR043047">
    <property type="entry name" value="Hri1_N_sf"/>
</dbReference>
<evidence type="ECO:0000256" key="1">
    <source>
        <dbReference type="ARBA" id="ARBA00004123"/>
    </source>
</evidence>
<dbReference type="Pfam" id="PF16815">
    <property type="entry name" value="HRI1"/>
    <property type="match status" value="1"/>
</dbReference>
<evidence type="ECO:0000256" key="4">
    <source>
        <dbReference type="ARBA" id="ARBA00017063"/>
    </source>
</evidence>
<comment type="subcellular location">
    <subcellularLocation>
        <location evidence="2">Cytoplasm</location>
    </subcellularLocation>
    <subcellularLocation>
        <location evidence="1">Nucleus</location>
    </subcellularLocation>
</comment>
<organism evidence="7 8">
    <name type="scientific">Phanerochaete sordida</name>
    <dbReference type="NCBI Taxonomy" id="48140"/>
    <lineage>
        <taxon>Eukaryota</taxon>
        <taxon>Fungi</taxon>
        <taxon>Dikarya</taxon>
        <taxon>Basidiomycota</taxon>
        <taxon>Agaricomycotina</taxon>
        <taxon>Agaricomycetes</taxon>
        <taxon>Polyporales</taxon>
        <taxon>Phanerochaetaceae</taxon>
        <taxon>Phanerochaete</taxon>
    </lineage>
</organism>
<gene>
    <name evidence="7" type="ORF">PsYK624_012910</name>
</gene>
<protein>
    <recommendedName>
        <fullName evidence="4">Protein HRI1</fullName>
    </recommendedName>
</protein>